<comment type="similarity">
    <text evidence="1">Belongs to the bacterial ribosomal protein bL9 family.</text>
</comment>
<reference evidence="8" key="1">
    <citation type="journal article" date="2020" name="bioRxiv">
        <title>Comparative genomics of Chlamydomonas.</title>
        <authorList>
            <person name="Craig R.J."/>
            <person name="Hasan A.R."/>
            <person name="Ness R.W."/>
            <person name="Keightley P.D."/>
        </authorList>
    </citation>
    <scope>NUCLEOTIDE SEQUENCE</scope>
    <source>
        <strain evidence="8">SAG 7.73</strain>
    </source>
</reference>
<feature type="compositionally biased region" description="Low complexity" evidence="6">
    <location>
        <begin position="1"/>
        <end position="21"/>
    </location>
</feature>
<dbReference type="GO" id="GO:0006412">
    <property type="term" value="P:translation"/>
    <property type="evidence" value="ECO:0007669"/>
    <property type="project" value="InterPro"/>
</dbReference>
<organism evidence="8 9">
    <name type="scientific">Chlamydomonas incerta</name>
    <dbReference type="NCBI Taxonomy" id="51695"/>
    <lineage>
        <taxon>Eukaryota</taxon>
        <taxon>Viridiplantae</taxon>
        <taxon>Chlorophyta</taxon>
        <taxon>core chlorophytes</taxon>
        <taxon>Chlorophyceae</taxon>
        <taxon>CS clade</taxon>
        <taxon>Chlamydomonadales</taxon>
        <taxon>Chlamydomonadaceae</taxon>
        <taxon>Chlamydomonas</taxon>
    </lineage>
</organism>
<dbReference type="Gene3D" id="3.10.430.100">
    <property type="entry name" value="Ribosomal protein L9, C-terminal domain"/>
    <property type="match status" value="1"/>
</dbReference>
<evidence type="ECO:0000256" key="5">
    <source>
        <dbReference type="ARBA" id="ARBA00035193"/>
    </source>
</evidence>
<evidence type="ECO:0000256" key="3">
    <source>
        <dbReference type="ARBA" id="ARBA00023274"/>
    </source>
</evidence>
<evidence type="ECO:0000256" key="6">
    <source>
        <dbReference type="SAM" id="MobiDB-lite"/>
    </source>
</evidence>
<dbReference type="GO" id="GO:1990904">
    <property type="term" value="C:ribonucleoprotein complex"/>
    <property type="evidence" value="ECO:0007669"/>
    <property type="project" value="UniProtKB-KW"/>
</dbReference>
<feature type="region of interest" description="Disordered" evidence="6">
    <location>
        <begin position="1"/>
        <end position="36"/>
    </location>
</feature>
<dbReference type="AlphaFoldDB" id="A0A835SG26"/>
<dbReference type="GO" id="GO:0003735">
    <property type="term" value="F:structural constituent of ribosome"/>
    <property type="evidence" value="ECO:0007669"/>
    <property type="project" value="InterPro"/>
</dbReference>
<evidence type="ECO:0000256" key="4">
    <source>
        <dbReference type="ARBA" id="ARBA00031047"/>
    </source>
</evidence>
<proteinExistence type="inferred from homology"/>
<dbReference type="InterPro" id="IPR000244">
    <property type="entry name" value="Ribosomal_bL9"/>
</dbReference>
<feature type="compositionally biased region" description="Gly residues" evidence="6">
    <location>
        <begin position="209"/>
        <end position="232"/>
    </location>
</feature>
<evidence type="ECO:0000259" key="7">
    <source>
        <dbReference type="Pfam" id="PF01281"/>
    </source>
</evidence>
<protein>
    <recommendedName>
        <fullName evidence="5">Large ribosomal subunit protein bL9c</fullName>
    </recommendedName>
    <alternativeName>
        <fullName evidence="4">CL9</fullName>
    </alternativeName>
</protein>
<accession>A0A835SG26</accession>
<gene>
    <name evidence="8" type="ORF">HXX76_013081</name>
</gene>
<keyword evidence="9" id="KW-1185">Reference proteome</keyword>
<dbReference type="PANTHER" id="PTHR21368">
    <property type="entry name" value="50S RIBOSOMAL PROTEIN L9"/>
    <property type="match status" value="1"/>
</dbReference>
<dbReference type="EMBL" id="JAEHOC010000048">
    <property type="protein sequence ID" value="KAG2426324.1"/>
    <property type="molecule type" value="Genomic_DNA"/>
</dbReference>
<dbReference type="InterPro" id="IPR036935">
    <property type="entry name" value="Ribosomal_bL9_N_sf"/>
</dbReference>
<evidence type="ECO:0000313" key="8">
    <source>
        <dbReference type="EMBL" id="KAG2426324.1"/>
    </source>
</evidence>
<name>A0A835SG26_CHLIN</name>
<evidence type="ECO:0000256" key="2">
    <source>
        <dbReference type="ARBA" id="ARBA00022980"/>
    </source>
</evidence>
<dbReference type="OrthoDB" id="5555409at2759"/>
<sequence length="232" mass="23300">MQAALAIAATKAKGKGASSSGRQGDSGAEAPDEDPGLIRVVLRKDVPRLGRRGEVVSVRRGLMRHSLYPAGEAAYATPDNVAKYALTDAERGTDTAAAAEQGGLEKLVKALDSKPVVITRRPSDADPERFAPGSPAVGARAVAAAVEAQLGIRLDAASHLFLGEPIRGYGSYKVPLNLRLASEPQRQAELTVHVDRRGKPQQPGAAAAAGGGGGEGGAGAGAAGGAGAAASA</sequence>
<feature type="domain" description="Ribosomal protein L9" evidence="7">
    <location>
        <begin position="39"/>
        <end position="84"/>
    </location>
</feature>
<keyword evidence="2" id="KW-0689">Ribosomal protein</keyword>
<comment type="caution">
    <text evidence="8">The sequence shown here is derived from an EMBL/GenBank/DDBJ whole genome shotgun (WGS) entry which is preliminary data.</text>
</comment>
<dbReference type="InterPro" id="IPR009027">
    <property type="entry name" value="Ribosomal_bL9/RNase_H1_N"/>
</dbReference>
<dbReference type="InterPro" id="IPR020070">
    <property type="entry name" value="Ribosomal_bL9_N"/>
</dbReference>
<dbReference type="InterPro" id="IPR036791">
    <property type="entry name" value="Ribosomal_bL9_C_sf"/>
</dbReference>
<dbReference type="Proteomes" id="UP000650467">
    <property type="component" value="Unassembled WGS sequence"/>
</dbReference>
<evidence type="ECO:0000256" key="1">
    <source>
        <dbReference type="ARBA" id="ARBA00010605"/>
    </source>
</evidence>
<dbReference type="Gene3D" id="3.40.5.10">
    <property type="entry name" value="Ribosomal protein L9, N-terminal domain"/>
    <property type="match status" value="1"/>
</dbReference>
<evidence type="ECO:0000313" key="9">
    <source>
        <dbReference type="Proteomes" id="UP000650467"/>
    </source>
</evidence>
<dbReference type="Pfam" id="PF01281">
    <property type="entry name" value="Ribosomal_L9_N"/>
    <property type="match status" value="1"/>
</dbReference>
<feature type="region of interest" description="Disordered" evidence="6">
    <location>
        <begin position="194"/>
        <end position="232"/>
    </location>
</feature>
<dbReference type="SUPFAM" id="SSF55658">
    <property type="entry name" value="L9 N-domain-like"/>
    <property type="match status" value="1"/>
</dbReference>
<dbReference type="GO" id="GO:0005840">
    <property type="term" value="C:ribosome"/>
    <property type="evidence" value="ECO:0007669"/>
    <property type="project" value="UniProtKB-KW"/>
</dbReference>
<keyword evidence="3" id="KW-0687">Ribonucleoprotein</keyword>